<protein>
    <recommendedName>
        <fullName evidence="4">Zn(2)-C6 fungal-type domain-containing protein</fullName>
    </recommendedName>
</protein>
<evidence type="ECO:0000259" key="4">
    <source>
        <dbReference type="PROSITE" id="PS50048"/>
    </source>
</evidence>
<dbReference type="GO" id="GO:0000976">
    <property type="term" value="F:transcription cis-regulatory region binding"/>
    <property type="evidence" value="ECO:0007669"/>
    <property type="project" value="TreeGrafter"/>
</dbReference>
<dbReference type="SUPFAM" id="SSF57701">
    <property type="entry name" value="Zn2/Cys6 DNA-binding domain"/>
    <property type="match status" value="1"/>
</dbReference>
<evidence type="ECO:0000256" key="3">
    <source>
        <dbReference type="SAM" id="MobiDB-lite"/>
    </source>
</evidence>
<dbReference type="CDD" id="cd00067">
    <property type="entry name" value="GAL4"/>
    <property type="match status" value="1"/>
</dbReference>
<feature type="compositionally biased region" description="Polar residues" evidence="3">
    <location>
        <begin position="302"/>
        <end position="321"/>
    </location>
</feature>
<dbReference type="OrthoDB" id="5391043at2759"/>
<dbReference type="Pfam" id="PF11951">
    <property type="entry name" value="Fungal_trans_2"/>
    <property type="match status" value="1"/>
</dbReference>
<dbReference type="SMART" id="SM00066">
    <property type="entry name" value="GAL4"/>
    <property type="match status" value="1"/>
</dbReference>
<proteinExistence type="predicted"/>
<dbReference type="InterPro" id="IPR021858">
    <property type="entry name" value="Fun_TF"/>
</dbReference>
<feature type="compositionally biased region" description="Basic and acidic residues" evidence="3">
    <location>
        <begin position="1"/>
        <end position="26"/>
    </location>
</feature>
<dbReference type="GO" id="GO:0008270">
    <property type="term" value="F:zinc ion binding"/>
    <property type="evidence" value="ECO:0007669"/>
    <property type="project" value="InterPro"/>
</dbReference>
<dbReference type="GO" id="GO:0045944">
    <property type="term" value="P:positive regulation of transcription by RNA polymerase II"/>
    <property type="evidence" value="ECO:0007669"/>
    <property type="project" value="TreeGrafter"/>
</dbReference>
<dbReference type="Pfam" id="PF00172">
    <property type="entry name" value="Zn_clus"/>
    <property type="match status" value="1"/>
</dbReference>
<dbReference type="GO" id="GO:0005634">
    <property type="term" value="C:nucleus"/>
    <property type="evidence" value="ECO:0007669"/>
    <property type="project" value="UniProtKB-SubCell"/>
</dbReference>
<evidence type="ECO:0000256" key="2">
    <source>
        <dbReference type="ARBA" id="ARBA00023242"/>
    </source>
</evidence>
<feature type="region of interest" description="Disordered" evidence="3">
    <location>
        <begin position="1"/>
        <end position="41"/>
    </location>
</feature>
<accession>A0A8H7W4S7</accession>
<sequence length="1058" mass="118472">MDDHEERDASSPELMDETHEGTDPPPKKPGSKAKGRKRTKTGCLTCRKRRIKCGEERPTCSNCTKSKRQCEGYNQRVVFKDPMNGYRPPVPPFSQSSYQSIGYGQSSGRRESYGHSTAGQTPLPIAPKPSSSVVPPNKIEQTPLAPSNDRRASSTTTDNLPGQSRQGARLQPRIKVQLQDKPLDTRGHSHVLERQSPNDRVTHYDFNALVNQDSRANQPYTQSQATSPDWSAGPPSAGSFQQPYSPLKWEPTIYTPTSAGVDDRRASIGNFQPPNHPQPKEQRASIGNFQPPNQPQPKQPSHIPSETARQPSYPRNWQGHQQAAVYPPPAPSWSLGQPVLQDRPEMDDIDDPFDVSDEDDDYDMTDDHFGVLHDDPNDTHLKRNDLGIVVAVQAGQDKQGTNLRSFVSFIDRPDMLATYTPSSQSTPLRDQMTARIFCHFVNVTGPCMSMFERHPSNPALMFQGTPVPKSQQHIWAYTFPTLALNNSALLHAMLAIASLHISKLQGGPITASYKHYALSLRRIAKSVSLPTRRGHPATLAAALLLAFYECWAADHQKWSNHLLGAKQLVKEIDFAGMTRHIKRKKAQKRQEVLERQHFAYDNGLEYDFDDQSHLRPHDEVDENIVGIIMGRKVSYDEYGQVVDDDRIPGWGKEYTERDLEIYETQRDLFWWYCKQDTYQSILGGGKLFLEYSFWSHCPPRAPLGRLNSIYGTFDHMILLLGRLANFQAKDIKRKRLAMKANGGRWQPPESMRAQQPPQAQPQNNAAPQTPPQMPNFSGMVPDVQEAQLPMGFEPSRDSPTSTQSEDTDLQSQTYAANEEWQEIRDAFDLLESHFGEDFQALGPEFSTPIQTPFGPALQYRTYGIAGIWMNLYMGLITCYRSHPSMPPAAIMAAGITARQTAGFANQLGRIAAGIAPDLSMATEVNPGVGAALIESSTCMFVSAVQLQDASQRSWTILRLRDIARLTGWQTALAVATGCETSWIKMGELGKGPVYVRTKDRRVVPDIWDGSRRIDRALEGKTSEEKRIVIEKSDRVQYALGVLGLEEDFEGLDLEGGRR</sequence>
<feature type="compositionally biased region" description="Basic and acidic residues" evidence="3">
    <location>
        <begin position="181"/>
        <end position="200"/>
    </location>
</feature>
<dbReference type="GO" id="GO:0000981">
    <property type="term" value="F:DNA-binding transcription factor activity, RNA polymerase II-specific"/>
    <property type="evidence" value="ECO:0007669"/>
    <property type="project" value="InterPro"/>
</dbReference>
<dbReference type="AlphaFoldDB" id="A0A8H7W4S7"/>
<feature type="region of interest" description="Disordered" evidence="3">
    <location>
        <begin position="740"/>
        <end position="812"/>
    </location>
</feature>
<evidence type="ECO:0000313" key="6">
    <source>
        <dbReference type="Proteomes" id="UP000664132"/>
    </source>
</evidence>
<dbReference type="PANTHER" id="PTHR37534:SF23">
    <property type="entry name" value="ZN(II)2CYS6 TRANSCRIPTION FACTOR (EUROFUNG)"/>
    <property type="match status" value="1"/>
</dbReference>
<dbReference type="PANTHER" id="PTHR37534">
    <property type="entry name" value="TRANSCRIPTIONAL ACTIVATOR PROTEIN UGA3"/>
    <property type="match status" value="1"/>
</dbReference>
<feature type="region of interest" description="Disordered" evidence="3">
    <location>
        <begin position="79"/>
        <end position="200"/>
    </location>
</feature>
<comment type="subcellular location">
    <subcellularLocation>
        <location evidence="1">Nucleus</location>
    </subcellularLocation>
</comment>
<feature type="compositionally biased region" description="Acidic residues" evidence="3">
    <location>
        <begin position="345"/>
        <end position="356"/>
    </location>
</feature>
<feature type="compositionally biased region" description="Polar residues" evidence="3">
    <location>
        <begin position="153"/>
        <end position="166"/>
    </location>
</feature>
<name>A0A8H7W4S7_9HELO</name>
<feature type="region of interest" description="Disordered" evidence="3">
    <location>
        <begin position="218"/>
        <end position="356"/>
    </location>
</feature>
<feature type="compositionally biased region" description="Low complexity" evidence="3">
    <location>
        <begin position="753"/>
        <end position="767"/>
    </location>
</feature>
<evidence type="ECO:0000313" key="5">
    <source>
        <dbReference type="EMBL" id="KAG4412288.1"/>
    </source>
</evidence>
<dbReference type="InterPro" id="IPR001138">
    <property type="entry name" value="Zn2Cys6_DnaBD"/>
</dbReference>
<feature type="compositionally biased region" description="Polar residues" evidence="3">
    <location>
        <begin position="797"/>
        <end position="812"/>
    </location>
</feature>
<comment type="caution">
    <text evidence="5">The sequence shown here is derived from an EMBL/GenBank/DDBJ whole genome shotgun (WGS) entry which is preliminary data.</text>
</comment>
<keyword evidence="6" id="KW-1185">Reference proteome</keyword>
<dbReference type="Gene3D" id="4.10.240.10">
    <property type="entry name" value="Zn(2)-C6 fungal-type DNA-binding domain"/>
    <property type="match status" value="1"/>
</dbReference>
<gene>
    <name evidence="5" type="ORF">IFR04_014567</name>
</gene>
<dbReference type="PROSITE" id="PS00463">
    <property type="entry name" value="ZN2_CY6_FUNGAL_1"/>
    <property type="match status" value="1"/>
</dbReference>
<dbReference type="Proteomes" id="UP000664132">
    <property type="component" value="Unassembled WGS sequence"/>
</dbReference>
<organism evidence="5 6">
    <name type="scientific">Cadophora malorum</name>
    <dbReference type="NCBI Taxonomy" id="108018"/>
    <lineage>
        <taxon>Eukaryota</taxon>
        <taxon>Fungi</taxon>
        <taxon>Dikarya</taxon>
        <taxon>Ascomycota</taxon>
        <taxon>Pezizomycotina</taxon>
        <taxon>Leotiomycetes</taxon>
        <taxon>Helotiales</taxon>
        <taxon>Ploettnerulaceae</taxon>
        <taxon>Cadophora</taxon>
    </lineage>
</organism>
<dbReference type="InterPro" id="IPR036864">
    <property type="entry name" value="Zn2-C6_fun-type_DNA-bd_sf"/>
</dbReference>
<dbReference type="PROSITE" id="PS50048">
    <property type="entry name" value="ZN2_CY6_FUNGAL_2"/>
    <property type="match status" value="1"/>
</dbReference>
<dbReference type="EMBL" id="JAFJYH010000391">
    <property type="protein sequence ID" value="KAG4412288.1"/>
    <property type="molecule type" value="Genomic_DNA"/>
</dbReference>
<feature type="domain" description="Zn(2)-C6 fungal-type" evidence="4">
    <location>
        <begin position="42"/>
        <end position="70"/>
    </location>
</feature>
<feature type="compositionally biased region" description="Basic residues" evidence="3">
    <location>
        <begin position="29"/>
        <end position="41"/>
    </location>
</feature>
<evidence type="ECO:0000256" key="1">
    <source>
        <dbReference type="ARBA" id="ARBA00004123"/>
    </source>
</evidence>
<feature type="compositionally biased region" description="Low complexity" evidence="3">
    <location>
        <begin position="94"/>
        <end position="107"/>
    </location>
</feature>
<feature type="compositionally biased region" description="Polar residues" evidence="3">
    <location>
        <begin position="218"/>
        <end position="229"/>
    </location>
</feature>
<keyword evidence="2" id="KW-0539">Nucleus</keyword>
<reference evidence="5" key="1">
    <citation type="submission" date="2021-02" db="EMBL/GenBank/DDBJ databases">
        <title>Genome sequence Cadophora malorum strain M34.</title>
        <authorList>
            <person name="Stefanovic E."/>
            <person name="Vu D."/>
            <person name="Scully C."/>
            <person name="Dijksterhuis J."/>
            <person name="Roader J."/>
            <person name="Houbraken J."/>
        </authorList>
    </citation>
    <scope>NUCLEOTIDE SEQUENCE</scope>
    <source>
        <strain evidence="5">M34</strain>
    </source>
</reference>